<proteinExistence type="predicted"/>
<dbReference type="AlphaFoldDB" id="A0A8J2WHQ2"/>
<dbReference type="Proteomes" id="UP000789595">
    <property type="component" value="Unassembled WGS sequence"/>
</dbReference>
<evidence type="ECO:0000313" key="2">
    <source>
        <dbReference type="Proteomes" id="UP000789595"/>
    </source>
</evidence>
<dbReference type="EMBL" id="CAKKNE010000002">
    <property type="protein sequence ID" value="CAH0368865.1"/>
    <property type="molecule type" value="Genomic_DNA"/>
</dbReference>
<protein>
    <submittedName>
        <fullName evidence="1">Uncharacterized protein</fullName>
    </submittedName>
</protein>
<gene>
    <name evidence="1" type="ORF">PECAL_2P19610</name>
</gene>
<name>A0A8J2WHQ2_9STRA</name>
<organism evidence="1 2">
    <name type="scientific">Pelagomonas calceolata</name>
    <dbReference type="NCBI Taxonomy" id="35677"/>
    <lineage>
        <taxon>Eukaryota</taxon>
        <taxon>Sar</taxon>
        <taxon>Stramenopiles</taxon>
        <taxon>Ochrophyta</taxon>
        <taxon>Pelagophyceae</taxon>
        <taxon>Pelagomonadales</taxon>
        <taxon>Pelagomonadaceae</taxon>
        <taxon>Pelagomonas</taxon>
    </lineage>
</organism>
<comment type="caution">
    <text evidence="1">The sequence shown here is derived from an EMBL/GenBank/DDBJ whole genome shotgun (WGS) entry which is preliminary data.</text>
</comment>
<keyword evidence="2" id="KW-1185">Reference proteome</keyword>
<sequence length="56" mass="6110">MGASRAELQVSFSWPHRVPDRHYHRGTLEASQSNFHLACGDRRAAASSRTSAAISA</sequence>
<accession>A0A8J2WHQ2</accession>
<evidence type="ECO:0000313" key="1">
    <source>
        <dbReference type="EMBL" id="CAH0368865.1"/>
    </source>
</evidence>
<reference evidence="1" key="1">
    <citation type="submission" date="2021-11" db="EMBL/GenBank/DDBJ databases">
        <authorList>
            <consortium name="Genoscope - CEA"/>
            <person name="William W."/>
        </authorList>
    </citation>
    <scope>NUCLEOTIDE SEQUENCE</scope>
</reference>